<dbReference type="Gene3D" id="2.60.120.40">
    <property type="match status" value="1"/>
</dbReference>
<dbReference type="RefSeq" id="XP_019645044.1">
    <property type="nucleotide sequence ID" value="XM_019789485.1"/>
</dbReference>
<dbReference type="KEGG" id="bbel:109485806"/>
<keyword evidence="6" id="KW-1185">Reference proteome</keyword>
<reference evidence="7" key="1">
    <citation type="submission" date="2025-08" db="UniProtKB">
        <authorList>
            <consortium name="RefSeq"/>
        </authorList>
    </citation>
    <scope>IDENTIFICATION</scope>
    <source>
        <tissue evidence="7">Gonad</tissue>
    </source>
</reference>
<sequence length="116" mass="13556">MMYNNGDLIIPQDGFYYVYSQVVYYRFLLDKTTGRKDTPYQMIHFVLKQTSYPEPQEILKSVRSSCWSRKAEFGLHTSYQGGVFRLQRGDRIWVACSNLHLVSLDETASFFGAFMV</sequence>
<dbReference type="GO" id="GO:0005615">
    <property type="term" value="C:extracellular space"/>
    <property type="evidence" value="ECO:0007669"/>
    <property type="project" value="UniProtKB-KW"/>
</dbReference>
<dbReference type="AlphaFoldDB" id="A0A6P5AFD0"/>
<dbReference type="SMART" id="SM00207">
    <property type="entry name" value="TNF"/>
    <property type="match status" value="1"/>
</dbReference>
<dbReference type="PROSITE" id="PS50049">
    <property type="entry name" value="THD_2"/>
    <property type="match status" value="1"/>
</dbReference>
<protein>
    <submittedName>
        <fullName evidence="7">Tumor necrosis factor ligand superfamily member 10-like</fullName>
    </submittedName>
</protein>
<dbReference type="GO" id="GO:0005164">
    <property type="term" value="F:tumor necrosis factor receptor binding"/>
    <property type="evidence" value="ECO:0007669"/>
    <property type="project" value="InterPro"/>
</dbReference>
<evidence type="ECO:0000256" key="1">
    <source>
        <dbReference type="ARBA" id="ARBA00004370"/>
    </source>
</evidence>
<organism evidence="6 7">
    <name type="scientific">Branchiostoma belcheri</name>
    <name type="common">Amphioxus</name>
    <dbReference type="NCBI Taxonomy" id="7741"/>
    <lineage>
        <taxon>Eukaryota</taxon>
        <taxon>Metazoa</taxon>
        <taxon>Chordata</taxon>
        <taxon>Cephalochordata</taxon>
        <taxon>Leptocardii</taxon>
        <taxon>Amphioxiformes</taxon>
        <taxon>Branchiostomatidae</taxon>
        <taxon>Branchiostoma</taxon>
    </lineage>
</organism>
<dbReference type="GO" id="GO:0005125">
    <property type="term" value="F:cytokine activity"/>
    <property type="evidence" value="ECO:0007669"/>
    <property type="project" value="UniProtKB-KW"/>
</dbReference>
<evidence type="ECO:0000313" key="6">
    <source>
        <dbReference type="Proteomes" id="UP000515135"/>
    </source>
</evidence>
<dbReference type="Proteomes" id="UP000515135">
    <property type="component" value="Unplaced"/>
</dbReference>
<dbReference type="SUPFAM" id="SSF49842">
    <property type="entry name" value="TNF-like"/>
    <property type="match status" value="1"/>
</dbReference>
<name>A0A6P5AFD0_BRABE</name>
<dbReference type="GO" id="GO:0006955">
    <property type="term" value="P:immune response"/>
    <property type="evidence" value="ECO:0007669"/>
    <property type="project" value="InterPro"/>
</dbReference>
<dbReference type="PANTHER" id="PTHR11471">
    <property type="entry name" value="TUMOR NECROSIS FACTOR FAMILY MEMBER"/>
    <property type="match status" value="1"/>
</dbReference>
<comment type="subcellular location">
    <subcellularLocation>
        <location evidence="1">Membrane</location>
    </subcellularLocation>
</comment>
<proteinExistence type="inferred from homology"/>
<evidence type="ECO:0000256" key="4">
    <source>
        <dbReference type="ARBA" id="ARBA00023136"/>
    </source>
</evidence>
<comment type="similarity">
    <text evidence="2">Belongs to the tumor necrosis factor family.</text>
</comment>
<evidence type="ECO:0000259" key="5">
    <source>
        <dbReference type="PROSITE" id="PS50049"/>
    </source>
</evidence>
<gene>
    <name evidence="7" type="primary">LOC109485806</name>
</gene>
<evidence type="ECO:0000256" key="2">
    <source>
        <dbReference type="ARBA" id="ARBA00008670"/>
    </source>
</evidence>
<dbReference type="InterPro" id="IPR006052">
    <property type="entry name" value="TNF_dom"/>
</dbReference>
<dbReference type="Pfam" id="PF00229">
    <property type="entry name" value="TNF"/>
    <property type="match status" value="1"/>
</dbReference>
<dbReference type="CDD" id="cd00184">
    <property type="entry name" value="TNF"/>
    <property type="match status" value="1"/>
</dbReference>
<keyword evidence="4" id="KW-0472">Membrane</keyword>
<dbReference type="OrthoDB" id="9446605at2759"/>
<dbReference type="InterPro" id="IPR008983">
    <property type="entry name" value="Tumour_necrosis_fac-like_dom"/>
</dbReference>
<dbReference type="GeneID" id="109485806"/>
<dbReference type="InterPro" id="IPR021184">
    <property type="entry name" value="TNF_CS"/>
</dbReference>
<feature type="domain" description="THD" evidence="5">
    <location>
        <begin position="1"/>
        <end position="116"/>
    </location>
</feature>
<dbReference type="PROSITE" id="PS00251">
    <property type="entry name" value="THD_1"/>
    <property type="match status" value="1"/>
</dbReference>
<dbReference type="PANTHER" id="PTHR11471:SF13">
    <property type="entry name" value="TNF FAMILY PROFILE DOMAIN-CONTAINING PROTEIN"/>
    <property type="match status" value="1"/>
</dbReference>
<keyword evidence="3" id="KW-0202">Cytokine</keyword>
<evidence type="ECO:0000256" key="3">
    <source>
        <dbReference type="ARBA" id="ARBA00022514"/>
    </source>
</evidence>
<evidence type="ECO:0000313" key="7">
    <source>
        <dbReference type="RefSeq" id="XP_019645044.1"/>
    </source>
</evidence>
<dbReference type="GO" id="GO:0016020">
    <property type="term" value="C:membrane"/>
    <property type="evidence" value="ECO:0007669"/>
    <property type="project" value="UniProtKB-SubCell"/>
</dbReference>
<accession>A0A6P5AFD0</accession>